<organism evidence="1 2">
    <name type="scientific">Cupriavidus pampae</name>
    <dbReference type="NCBI Taxonomy" id="659251"/>
    <lineage>
        <taxon>Bacteria</taxon>
        <taxon>Pseudomonadati</taxon>
        <taxon>Pseudomonadota</taxon>
        <taxon>Betaproteobacteria</taxon>
        <taxon>Burkholderiales</taxon>
        <taxon>Burkholderiaceae</taxon>
        <taxon>Cupriavidus</taxon>
    </lineage>
</organism>
<evidence type="ECO:0000313" key="1">
    <source>
        <dbReference type="EMBL" id="CAG9186775.1"/>
    </source>
</evidence>
<dbReference type="RefSeq" id="WP_223995775.1">
    <property type="nucleotide sequence ID" value="NZ_CAJZAG010000020.1"/>
</dbReference>
<sequence>MKIAQTKIWIALAWLLTLTIATVGVAANERVIRDGDLVYLRLAPVDPRSLMQGDYMALNFSVAIEITAAQGNRKQANLQRDATVVIRRDTNHIGQFVRLHDGTPLAEGEHLLRVQNVPTRWGGNGVQVSTDAWFFEEGQAKRYERAQYGEFRVDPNGHALLVGMKGEGLGEL</sequence>
<comment type="caution">
    <text evidence="1">The sequence shown here is derived from an EMBL/GenBank/DDBJ whole genome shotgun (WGS) entry which is preliminary data.</text>
</comment>
<name>A0ABN7ZR69_9BURK</name>
<protein>
    <recommendedName>
        <fullName evidence="3">GDYXXLXY domain-containing protein</fullName>
    </recommendedName>
</protein>
<evidence type="ECO:0008006" key="3">
    <source>
        <dbReference type="Google" id="ProtNLM"/>
    </source>
</evidence>
<accession>A0ABN7ZR69</accession>
<dbReference type="EMBL" id="CAJZAG010000020">
    <property type="protein sequence ID" value="CAG9186775.1"/>
    <property type="molecule type" value="Genomic_DNA"/>
</dbReference>
<evidence type="ECO:0000313" key="2">
    <source>
        <dbReference type="Proteomes" id="UP000706525"/>
    </source>
</evidence>
<dbReference type="Proteomes" id="UP000706525">
    <property type="component" value="Unassembled WGS sequence"/>
</dbReference>
<dbReference type="InterPro" id="IPR025833">
    <property type="entry name" value="GDYXXLXY"/>
</dbReference>
<keyword evidence="2" id="KW-1185">Reference proteome</keyword>
<reference evidence="1 2" key="1">
    <citation type="submission" date="2021-08" db="EMBL/GenBank/DDBJ databases">
        <authorList>
            <person name="Peeters C."/>
        </authorList>
    </citation>
    <scope>NUCLEOTIDE SEQUENCE [LARGE SCALE GENOMIC DNA]</scope>
    <source>
        <strain evidence="1 2">LMG 32289</strain>
    </source>
</reference>
<gene>
    <name evidence="1" type="ORF">LMG32289_06619</name>
</gene>
<proteinExistence type="predicted"/>
<dbReference type="Pfam" id="PF14345">
    <property type="entry name" value="GDYXXLXY"/>
    <property type="match status" value="1"/>
</dbReference>